<evidence type="ECO:0000256" key="1">
    <source>
        <dbReference type="SAM" id="MobiDB-lite"/>
    </source>
</evidence>
<accession>A0A1E3QV82</accession>
<dbReference type="RefSeq" id="XP_018986195.1">
    <property type="nucleotide sequence ID" value="XM_019131250.2"/>
</dbReference>
<dbReference type="GO" id="GO:0004864">
    <property type="term" value="F:protein phosphatase inhibitor activity"/>
    <property type="evidence" value="ECO:0007669"/>
    <property type="project" value="InterPro"/>
</dbReference>
<dbReference type="STRING" id="984486.A0A1E3QV82"/>
<reference evidence="3" key="1">
    <citation type="submission" date="2016-05" db="EMBL/GenBank/DDBJ databases">
        <title>Comparative genomics of biotechnologically important yeasts.</title>
        <authorList>
            <consortium name="DOE Joint Genome Institute"/>
            <person name="Riley R."/>
            <person name="Haridas S."/>
            <person name="Wolfe K.H."/>
            <person name="Lopes M.R."/>
            <person name="Hittinger C.T."/>
            <person name="Goker M."/>
            <person name="Salamov A."/>
            <person name="Wisecaver J."/>
            <person name="Long T.M."/>
            <person name="Aerts A.L."/>
            <person name="Barry K."/>
            <person name="Choi C."/>
            <person name="Clum A."/>
            <person name="Coughlan A.Y."/>
            <person name="Deshpande S."/>
            <person name="Douglass A.P."/>
            <person name="Hanson S.J."/>
            <person name="Klenk H.-P."/>
            <person name="Labutti K."/>
            <person name="Lapidus A."/>
            <person name="Lindquist E."/>
            <person name="Lipzen A."/>
            <person name="Meier-Kolthoff J.P."/>
            <person name="Ohm R.A."/>
            <person name="Otillar R.P."/>
            <person name="Pangilinan J."/>
            <person name="Peng Y."/>
            <person name="Rokas A."/>
            <person name="Rosa C.A."/>
            <person name="Scheuner C."/>
            <person name="Sibirny A.A."/>
            <person name="Slot J.C."/>
            <person name="Stielow J.B."/>
            <person name="Sun H."/>
            <person name="Kurtzman C.P."/>
            <person name="Blackwell M."/>
            <person name="Grigoriev I.V."/>
            <person name="Jeffries T.W."/>
        </authorList>
    </citation>
    <scope>NUCLEOTIDE SEQUENCE [LARGE SCALE GENOMIC DNA]</scope>
    <source>
        <strain evidence="3">NRRL Y-12698</strain>
    </source>
</reference>
<dbReference type="OrthoDB" id="551302at2759"/>
<evidence type="ECO:0000313" key="3">
    <source>
        <dbReference type="Proteomes" id="UP000094336"/>
    </source>
</evidence>
<feature type="region of interest" description="Disordered" evidence="1">
    <location>
        <begin position="85"/>
        <end position="177"/>
    </location>
</feature>
<feature type="compositionally biased region" description="Acidic residues" evidence="1">
    <location>
        <begin position="153"/>
        <end position="166"/>
    </location>
</feature>
<dbReference type="GO" id="GO:0009966">
    <property type="term" value="P:regulation of signal transduction"/>
    <property type="evidence" value="ECO:0007669"/>
    <property type="project" value="InterPro"/>
</dbReference>
<evidence type="ECO:0000313" key="2">
    <source>
        <dbReference type="EMBL" id="ODQ80867.1"/>
    </source>
</evidence>
<dbReference type="Pfam" id="PF04979">
    <property type="entry name" value="IPP-2"/>
    <property type="match status" value="1"/>
</dbReference>
<dbReference type="Proteomes" id="UP000094336">
    <property type="component" value="Unassembled WGS sequence"/>
</dbReference>
<dbReference type="GeneID" id="30149103"/>
<evidence type="ECO:0008006" key="4">
    <source>
        <dbReference type="Google" id="ProtNLM"/>
    </source>
</evidence>
<dbReference type="AlphaFoldDB" id="A0A1E3QV82"/>
<gene>
    <name evidence="2" type="ORF">BABINDRAFT_20651</name>
</gene>
<dbReference type="InterPro" id="IPR007062">
    <property type="entry name" value="PPI-2"/>
</dbReference>
<protein>
    <recommendedName>
        <fullName evidence="4">Protein GLC8</fullName>
    </recommendedName>
</protein>
<proteinExistence type="predicted"/>
<sequence>DSLSQINRKQVLENTMLNAQLFSENSKGQEIREKLKQKKLELQQTGAKKSCAGDENLLLGEATETDELKWDEANLYLNEQNKSATMKIDEPKTPYTGGVDPNGEYYQEDDDEEDTKTAALGIPSFSLGESEFHEDDEVNRQSINGGSIIPGEQEAEEEEEEEEDEPQLSAEEKHRRFEEMRKKHYHLKGEALHKILVEVDDE</sequence>
<dbReference type="PANTHER" id="PTHR12398:SF20">
    <property type="entry name" value="PROTEIN PHOSPHATASE 1 REGULATORY INHIBITOR SUBUNIT 2"/>
    <property type="match status" value="1"/>
</dbReference>
<dbReference type="PANTHER" id="PTHR12398">
    <property type="entry name" value="PROTEIN PHOSPHATASE INHIBITOR"/>
    <property type="match status" value="1"/>
</dbReference>
<name>A0A1E3QV82_9ASCO</name>
<feature type="non-terminal residue" evidence="2">
    <location>
        <position position="1"/>
    </location>
</feature>
<organism evidence="2 3">
    <name type="scientific">Babjeviella inositovora NRRL Y-12698</name>
    <dbReference type="NCBI Taxonomy" id="984486"/>
    <lineage>
        <taxon>Eukaryota</taxon>
        <taxon>Fungi</taxon>
        <taxon>Dikarya</taxon>
        <taxon>Ascomycota</taxon>
        <taxon>Saccharomycotina</taxon>
        <taxon>Pichiomycetes</taxon>
        <taxon>Serinales incertae sedis</taxon>
        <taxon>Babjeviella</taxon>
    </lineage>
</organism>
<feature type="non-terminal residue" evidence="2">
    <location>
        <position position="202"/>
    </location>
</feature>
<dbReference type="EMBL" id="KV454429">
    <property type="protein sequence ID" value="ODQ80867.1"/>
    <property type="molecule type" value="Genomic_DNA"/>
</dbReference>
<keyword evidence="3" id="KW-1185">Reference proteome</keyword>